<reference evidence="1 2" key="1">
    <citation type="submission" date="2005-09" db="EMBL/GenBank/DDBJ databases">
        <authorList>
            <person name="Mural R.J."/>
            <person name="Li P.W."/>
            <person name="Adams M.D."/>
            <person name="Amanatides P.G."/>
            <person name="Baden-Tillson H."/>
            <person name="Barnstead M."/>
            <person name="Chin S.H."/>
            <person name="Dew I."/>
            <person name="Evans C.A."/>
            <person name="Ferriera S."/>
            <person name="Flanigan M."/>
            <person name="Fosler C."/>
            <person name="Glodek A."/>
            <person name="Gu Z."/>
            <person name="Holt R.A."/>
            <person name="Jennings D."/>
            <person name="Kraft C.L."/>
            <person name="Lu F."/>
            <person name="Nguyen T."/>
            <person name="Nusskern D.R."/>
            <person name="Pfannkoch C.M."/>
            <person name="Sitter C."/>
            <person name="Sutton G.G."/>
            <person name="Venter J.C."/>
            <person name="Wang Z."/>
            <person name="Woodage T."/>
            <person name="Zheng X.H."/>
            <person name="Zhong F."/>
        </authorList>
    </citation>
    <scope>NUCLEOTIDE SEQUENCE [LARGE SCALE GENOMIC DNA]</scope>
    <source>
        <strain>BN</strain>
        <strain evidence="2">Sprague-Dawley</strain>
    </source>
</reference>
<sequence>MSSSRKIWITGVPSDSGLQFTPEAVKLTRWNSHHHVQGVKHINRKSSNFQDSVSLCSTGCPRTCSTDWLVLNSEIHLPLPP</sequence>
<accession>A6IC50</accession>
<protein>
    <submittedName>
        <fullName evidence="1">RCG46175</fullName>
    </submittedName>
</protein>
<proteinExistence type="predicted"/>
<dbReference type="EMBL" id="CH473958">
    <property type="protein sequence ID" value="EDM09797.1"/>
    <property type="molecule type" value="Genomic_DNA"/>
</dbReference>
<evidence type="ECO:0000313" key="2">
    <source>
        <dbReference type="Proteomes" id="UP000234681"/>
    </source>
</evidence>
<name>A6IC50_RAT</name>
<organism evidence="1 2">
    <name type="scientific">Rattus norvegicus</name>
    <name type="common">Rat</name>
    <dbReference type="NCBI Taxonomy" id="10116"/>
    <lineage>
        <taxon>Eukaryota</taxon>
        <taxon>Metazoa</taxon>
        <taxon>Chordata</taxon>
        <taxon>Craniata</taxon>
        <taxon>Vertebrata</taxon>
        <taxon>Euteleostomi</taxon>
        <taxon>Mammalia</taxon>
        <taxon>Eutheria</taxon>
        <taxon>Euarchontoglires</taxon>
        <taxon>Glires</taxon>
        <taxon>Rodentia</taxon>
        <taxon>Myomorpha</taxon>
        <taxon>Muroidea</taxon>
        <taxon>Muridae</taxon>
        <taxon>Murinae</taxon>
        <taxon>Rattus</taxon>
    </lineage>
</organism>
<evidence type="ECO:0000313" key="1">
    <source>
        <dbReference type="EMBL" id="EDM09797.1"/>
    </source>
</evidence>
<gene>
    <name evidence="1" type="ORF">rCG_46175</name>
</gene>
<dbReference type="Proteomes" id="UP000234681">
    <property type="component" value="Chromosome 13"/>
</dbReference>
<dbReference type="AlphaFoldDB" id="A6IC50"/>